<evidence type="ECO:0000256" key="2">
    <source>
        <dbReference type="SAM" id="Phobius"/>
    </source>
</evidence>
<accession>A0A545V0G6</accession>
<feature type="compositionally biased region" description="Basic and acidic residues" evidence="1">
    <location>
        <begin position="22"/>
        <end position="47"/>
    </location>
</feature>
<evidence type="ECO:0000313" key="4">
    <source>
        <dbReference type="Proteomes" id="UP000315783"/>
    </source>
</evidence>
<keyword evidence="2" id="KW-0812">Transmembrane</keyword>
<sequence length="137" mass="15543">MRMAKHALQRSRVDDDDDDVDDDRKLDGLASGKSERPAYQETTERADGPFPRVPSCRYCPPLFSPYLIFPLILVERTLTCKDQLSPPGGARRFFFWLPGCSLVGCMLNSLLGTRFHGAEHMQRLSLSLLTPFPFPLR</sequence>
<comment type="caution">
    <text evidence="3">The sequence shown here is derived from an EMBL/GenBank/DDBJ whole genome shotgun (WGS) entry which is preliminary data.</text>
</comment>
<evidence type="ECO:0000256" key="1">
    <source>
        <dbReference type="SAM" id="MobiDB-lite"/>
    </source>
</evidence>
<feature type="transmembrane region" description="Helical" evidence="2">
    <location>
        <begin position="93"/>
        <end position="111"/>
    </location>
</feature>
<keyword evidence="2" id="KW-0472">Membrane</keyword>
<dbReference type="AlphaFoldDB" id="A0A545V0G6"/>
<evidence type="ECO:0000313" key="3">
    <source>
        <dbReference type="EMBL" id="TQV95187.1"/>
    </source>
</evidence>
<keyword evidence="2" id="KW-1133">Transmembrane helix</keyword>
<dbReference type="Proteomes" id="UP000315783">
    <property type="component" value="Unassembled WGS sequence"/>
</dbReference>
<organism evidence="3 4">
    <name type="scientific">Cordyceps javanica</name>
    <dbReference type="NCBI Taxonomy" id="43265"/>
    <lineage>
        <taxon>Eukaryota</taxon>
        <taxon>Fungi</taxon>
        <taxon>Dikarya</taxon>
        <taxon>Ascomycota</taxon>
        <taxon>Pezizomycotina</taxon>
        <taxon>Sordariomycetes</taxon>
        <taxon>Hypocreomycetidae</taxon>
        <taxon>Hypocreales</taxon>
        <taxon>Cordycipitaceae</taxon>
        <taxon>Cordyceps</taxon>
    </lineage>
</organism>
<protein>
    <submittedName>
        <fullName evidence="3">Uncharacterized protein</fullName>
    </submittedName>
</protein>
<feature type="region of interest" description="Disordered" evidence="1">
    <location>
        <begin position="1"/>
        <end position="52"/>
    </location>
</feature>
<reference evidence="3 4" key="1">
    <citation type="journal article" date="2019" name="Appl. Microbiol. Biotechnol.">
        <title>Genome sequence of Isaria javanica and comparative genome analysis insights into family S53 peptidase evolution in fungal entomopathogens.</title>
        <authorList>
            <person name="Lin R."/>
            <person name="Zhang X."/>
            <person name="Xin B."/>
            <person name="Zou M."/>
            <person name="Gao Y."/>
            <person name="Qin F."/>
            <person name="Hu Q."/>
            <person name="Xie B."/>
            <person name="Cheng X."/>
        </authorList>
    </citation>
    <scope>NUCLEOTIDE SEQUENCE [LARGE SCALE GENOMIC DNA]</scope>
    <source>
        <strain evidence="3 4">IJ1G</strain>
    </source>
</reference>
<name>A0A545V0G6_9HYPO</name>
<keyword evidence="4" id="KW-1185">Reference proteome</keyword>
<gene>
    <name evidence="3" type="ORF">IF1G_06174</name>
</gene>
<dbReference type="EMBL" id="SPUK01000008">
    <property type="protein sequence ID" value="TQV95187.1"/>
    <property type="molecule type" value="Genomic_DNA"/>
</dbReference>
<proteinExistence type="predicted"/>